<keyword evidence="2" id="KW-0472">Membrane</keyword>
<gene>
    <name evidence="4" type="ORF">WR25_08320</name>
</gene>
<dbReference type="InterPro" id="IPR050645">
    <property type="entry name" value="Histidine_acid_phosphatase"/>
</dbReference>
<dbReference type="STRING" id="2018661.A0A2A2L008"/>
<sequence>MQLFSIIIAFVGMVEAELEFVQVLFRHADRAPSGNYPNDPYDESAWSRGYSQLTARGDEQAKELGHYLAGRYGHFVGDYNRKKVHVRSSDKDRCIETAMGVNSGLFPDQIVPVHTFSSHKEDLLLKPNSVKCLRADEIVGKDKKRLYERENRKNREFFEFVSNHAGLEVSMKNIADIYNAVFRESENGLPQPAWVYANVLPDNMTVFEKIIELKTLDRMESYNSDEKSKLRTGYLLGQIVANINAKIADPKSNTKKMFLFSSHDATLTSLLYNLKVSNHQIPPYASAIIFELHKIDGRHFVQLLYRNSTSLPPLTLQPPGCKESVCSIDDFLQFTSTRILPAKEDFLQICSSSTPSAPLLILEGSLILAYSEIVYSIMIPVFISIAYYFISYKRKNAVF</sequence>
<proteinExistence type="inferred from homology"/>
<keyword evidence="5" id="KW-1185">Reference proteome</keyword>
<evidence type="ECO:0000313" key="4">
    <source>
        <dbReference type="EMBL" id="PAV79518.1"/>
    </source>
</evidence>
<dbReference type="CDD" id="cd07061">
    <property type="entry name" value="HP_HAP_like"/>
    <property type="match status" value="1"/>
</dbReference>
<dbReference type="EMBL" id="LIAE01007405">
    <property type="protein sequence ID" value="PAV79518.1"/>
    <property type="molecule type" value="Genomic_DNA"/>
</dbReference>
<comment type="caution">
    <text evidence="4">The sequence shown here is derived from an EMBL/GenBank/DDBJ whole genome shotgun (WGS) entry which is preliminary data.</text>
</comment>
<feature type="signal peptide" evidence="3">
    <location>
        <begin position="1"/>
        <end position="16"/>
    </location>
</feature>
<dbReference type="Pfam" id="PF00328">
    <property type="entry name" value="His_Phos_2"/>
    <property type="match status" value="1"/>
</dbReference>
<evidence type="ECO:0000256" key="2">
    <source>
        <dbReference type="SAM" id="Phobius"/>
    </source>
</evidence>
<feature type="chain" id="PRO_5013308194" evidence="3">
    <location>
        <begin position="17"/>
        <end position="399"/>
    </location>
</feature>
<protein>
    <submittedName>
        <fullName evidence="4">Uncharacterized protein</fullName>
    </submittedName>
</protein>
<dbReference type="InterPro" id="IPR029033">
    <property type="entry name" value="His_PPase_superfam"/>
</dbReference>
<keyword evidence="2" id="KW-0812">Transmembrane</keyword>
<dbReference type="Gene3D" id="3.40.50.1240">
    <property type="entry name" value="Phosphoglycerate mutase-like"/>
    <property type="match status" value="1"/>
</dbReference>
<dbReference type="OrthoDB" id="10257284at2759"/>
<feature type="transmembrane region" description="Helical" evidence="2">
    <location>
        <begin position="373"/>
        <end position="390"/>
    </location>
</feature>
<dbReference type="GO" id="GO:0016791">
    <property type="term" value="F:phosphatase activity"/>
    <property type="evidence" value="ECO:0007669"/>
    <property type="project" value="TreeGrafter"/>
</dbReference>
<accession>A0A2A2L008</accession>
<evidence type="ECO:0000256" key="3">
    <source>
        <dbReference type="SAM" id="SignalP"/>
    </source>
</evidence>
<dbReference type="SUPFAM" id="SSF53254">
    <property type="entry name" value="Phosphoglycerate mutase-like"/>
    <property type="match status" value="1"/>
</dbReference>
<comment type="similarity">
    <text evidence="1">Belongs to the histidine acid phosphatase family.</text>
</comment>
<dbReference type="AlphaFoldDB" id="A0A2A2L008"/>
<evidence type="ECO:0000256" key="1">
    <source>
        <dbReference type="ARBA" id="ARBA00005375"/>
    </source>
</evidence>
<evidence type="ECO:0000313" key="5">
    <source>
        <dbReference type="Proteomes" id="UP000218231"/>
    </source>
</evidence>
<dbReference type="InterPro" id="IPR000560">
    <property type="entry name" value="His_Pase_clade-2"/>
</dbReference>
<name>A0A2A2L008_9BILA</name>
<dbReference type="PANTHER" id="PTHR11567">
    <property type="entry name" value="ACID PHOSPHATASE-RELATED"/>
    <property type="match status" value="1"/>
</dbReference>
<keyword evidence="2" id="KW-1133">Transmembrane helix</keyword>
<dbReference type="Proteomes" id="UP000218231">
    <property type="component" value="Unassembled WGS sequence"/>
</dbReference>
<keyword evidence="3" id="KW-0732">Signal</keyword>
<reference evidence="4 5" key="1">
    <citation type="journal article" date="2017" name="Curr. Biol.">
        <title>Genome architecture and evolution of a unichromosomal asexual nematode.</title>
        <authorList>
            <person name="Fradin H."/>
            <person name="Zegar C."/>
            <person name="Gutwein M."/>
            <person name="Lucas J."/>
            <person name="Kovtun M."/>
            <person name="Corcoran D."/>
            <person name="Baugh L.R."/>
            <person name="Kiontke K."/>
            <person name="Gunsalus K."/>
            <person name="Fitch D.H."/>
            <person name="Piano F."/>
        </authorList>
    </citation>
    <scope>NUCLEOTIDE SEQUENCE [LARGE SCALE GENOMIC DNA]</scope>
    <source>
        <strain evidence="4">PF1309</strain>
    </source>
</reference>
<organism evidence="4 5">
    <name type="scientific">Diploscapter pachys</name>
    <dbReference type="NCBI Taxonomy" id="2018661"/>
    <lineage>
        <taxon>Eukaryota</taxon>
        <taxon>Metazoa</taxon>
        <taxon>Ecdysozoa</taxon>
        <taxon>Nematoda</taxon>
        <taxon>Chromadorea</taxon>
        <taxon>Rhabditida</taxon>
        <taxon>Rhabditina</taxon>
        <taxon>Rhabditomorpha</taxon>
        <taxon>Rhabditoidea</taxon>
        <taxon>Rhabditidae</taxon>
        <taxon>Diploscapter</taxon>
    </lineage>
</organism>
<dbReference type="PANTHER" id="PTHR11567:SF138">
    <property type="entry name" value="INTESTINAL ACID PHOSPHATASE"/>
    <property type="match status" value="1"/>
</dbReference>